<protein>
    <submittedName>
        <fullName evidence="2">Uncharacterized protein</fullName>
    </submittedName>
</protein>
<reference evidence="3 4" key="2">
    <citation type="submission" date="2024-05" db="EMBL/GenBank/DDBJ databases">
        <authorList>
            <person name="Chen Y."/>
            <person name="Shah S."/>
            <person name="Dougan E. K."/>
            <person name="Thang M."/>
            <person name="Chan C."/>
        </authorList>
    </citation>
    <scope>NUCLEOTIDE SEQUENCE [LARGE SCALE GENOMIC DNA]</scope>
</reference>
<evidence type="ECO:0000313" key="4">
    <source>
        <dbReference type="Proteomes" id="UP001152797"/>
    </source>
</evidence>
<organism evidence="2">
    <name type="scientific">Cladocopium goreaui</name>
    <dbReference type="NCBI Taxonomy" id="2562237"/>
    <lineage>
        <taxon>Eukaryota</taxon>
        <taxon>Sar</taxon>
        <taxon>Alveolata</taxon>
        <taxon>Dinophyceae</taxon>
        <taxon>Suessiales</taxon>
        <taxon>Symbiodiniaceae</taxon>
        <taxon>Cladocopium</taxon>
    </lineage>
</organism>
<feature type="region of interest" description="Disordered" evidence="1">
    <location>
        <begin position="84"/>
        <end position="106"/>
    </location>
</feature>
<comment type="caution">
    <text evidence="2">The sequence shown here is derived from an EMBL/GenBank/DDBJ whole genome shotgun (WGS) entry which is preliminary data.</text>
</comment>
<dbReference type="EMBL" id="CAMXCT010002979">
    <property type="protein sequence ID" value="CAI4001667.1"/>
    <property type="molecule type" value="Genomic_DNA"/>
</dbReference>
<evidence type="ECO:0000313" key="2">
    <source>
        <dbReference type="EMBL" id="CAI4001667.1"/>
    </source>
</evidence>
<reference evidence="2" key="1">
    <citation type="submission" date="2022-10" db="EMBL/GenBank/DDBJ databases">
        <authorList>
            <person name="Chen Y."/>
            <person name="Dougan E. K."/>
            <person name="Chan C."/>
            <person name="Rhodes N."/>
            <person name="Thang M."/>
        </authorList>
    </citation>
    <scope>NUCLEOTIDE SEQUENCE</scope>
</reference>
<feature type="non-terminal residue" evidence="2">
    <location>
        <position position="254"/>
    </location>
</feature>
<sequence>EGIASHLIMGQVQCCCCRERESEALCPALEELWGEGGQGPDGPDGPDGSDNPEMQMSTAEAWQRTPRGREGLPIMVIGPRARSLGTLAEPQKESLGSCKAESESPARKQWRRVRRLYDGGYVMQGLLNDIRSKQTEGMYNLDWANLPVQRAQSSQPTSPTSSAMNGQLRSSPRRSDETEALYAKDWTSSVPGHPSPAAIEDWKKVRRVSDANKVFNGVLDGVRCRQTEEMYAKSEDIQRLIAEQTGFYVAGAYI</sequence>
<name>A0A9P1D313_9DINO</name>
<dbReference type="EMBL" id="CAMXCT030002979">
    <property type="protein sequence ID" value="CAL4788979.1"/>
    <property type="molecule type" value="Genomic_DNA"/>
</dbReference>
<evidence type="ECO:0000313" key="3">
    <source>
        <dbReference type="EMBL" id="CAL4788979.1"/>
    </source>
</evidence>
<gene>
    <name evidence="2" type="ORF">C1SCF055_LOCUS27692</name>
</gene>
<dbReference type="AlphaFoldDB" id="A0A9P1D313"/>
<keyword evidence="4" id="KW-1185">Reference proteome</keyword>
<feature type="compositionally biased region" description="Low complexity" evidence="1">
    <location>
        <begin position="151"/>
        <end position="163"/>
    </location>
</feature>
<proteinExistence type="predicted"/>
<accession>A0A9P1D313</accession>
<feature type="region of interest" description="Disordered" evidence="1">
    <location>
        <begin position="32"/>
        <end position="70"/>
    </location>
</feature>
<feature type="non-terminal residue" evidence="2">
    <location>
        <position position="1"/>
    </location>
</feature>
<dbReference type="EMBL" id="CAMXCT020002979">
    <property type="protein sequence ID" value="CAL1155042.1"/>
    <property type="molecule type" value="Genomic_DNA"/>
</dbReference>
<dbReference type="Proteomes" id="UP001152797">
    <property type="component" value="Unassembled WGS sequence"/>
</dbReference>
<feature type="region of interest" description="Disordered" evidence="1">
    <location>
        <begin position="149"/>
        <end position="178"/>
    </location>
</feature>
<evidence type="ECO:0000256" key="1">
    <source>
        <dbReference type="SAM" id="MobiDB-lite"/>
    </source>
</evidence>